<dbReference type="EMBL" id="JAMZIH010003171">
    <property type="protein sequence ID" value="KAJ1677001.1"/>
    <property type="molecule type" value="Genomic_DNA"/>
</dbReference>
<evidence type="ECO:0000313" key="2">
    <source>
        <dbReference type="Proteomes" id="UP001145114"/>
    </source>
</evidence>
<accession>A0ACC1HL06</accession>
<dbReference type="Proteomes" id="UP001145114">
    <property type="component" value="Unassembled WGS sequence"/>
</dbReference>
<reference evidence="1" key="1">
    <citation type="submission" date="2022-06" db="EMBL/GenBank/DDBJ databases">
        <title>Phylogenomic reconstructions and comparative analyses of Kickxellomycotina fungi.</title>
        <authorList>
            <person name="Reynolds N.K."/>
            <person name="Stajich J.E."/>
            <person name="Barry K."/>
            <person name="Grigoriev I.V."/>
            <person name="Crous P."/>
            <person name="Smith M.E."/>
        </authorList>
    </citation>
    <scope>NUCLEOTIDE SEQUENCE</scope>
    <source>
        <strain evidence="1">RSA 2271</strain>
    </source>
</reference>
<feature type="non-terminal residue" evidence="1">
    <location>
        <position position="1"/>
    </location>
</feature>
<gene>
    <name evidence="1" type="primary">CSR1_2</name>
    <name evidence="1" type="ORF">EV182_007084</name>
</gene>
<proteinExistence type="predicted"/>
<evidence type="ECO:0000313" key="1">
    <source>
        <dbReference type="EMBL" id="KAJ1677001.1"/>
    </source>
</evidence>
<comment type="caution">
    <text evidence="1">The sequence shown here is derived from an EMBL/GenBank/DDBJ whole genome shotgun (WGS) entry which is preliminary data.</text>
</comment>
<keyword evidence="2" id="KW-1185">Reference proteome</keyword>
<feature type="non-terminal residue" evidence="1">
    <location>
        <position position="229"/>
    </location>
</feature>
<sequence>FWQKLFIEFDEFEKRGGIGGGSSNNWKPRGTKAYKNETESDETFTKLPSYEEFITERKESIRTVFWDLAGQAFHPDMLLLRYLNGYGWDVDKCLRRLMRTLQWRFEEDIGYLIWYGEMDVFQQLLKTGLTFTYGQDKLGYPVVYIRVKFNTPSKFKFEDRERIVYWCLETLQLFSRYTDHKATFVFDLTDYTTENVELKLVKTLVSAFATNYPETLKELIVYVNSWFFP</sequence>
<organism evidence="1 2">
    <name type="scientific">Spiromyces aspiralis</name>
    <dbReference type="NCBI Taxonomy" id="68401"/>
    <lineage>
        <taxon>Eukaryota</taxon>
        <taxon>Fungi</taxon>
        <taxon>Fungi incertae sedis</taxon>
        <taxon>Zoopagomycota</taxon>
        <taxon>Kickxellomycotina</taxon>
        <taxon>Kickxellomycetes</taxon>
        <taxon>Kickxellales</taxon>
        <taxon>Kickxellaceae</taxon>
        <taxon>Spiromyces</taxon>
    </lineage>
</organism>
<protein>
    <submittedName>
        <fullName evidence="1">Phosphatidylinositol transfer protein csr1</fullName>
    </submittedName>
</protein>
<name>A0ACC1HL06_9FUNG</name>